<evidence type="ECO:0000259" key="3">
    <source>
        <dbReference type="PROSITE" id="PS50158"/>
    </source>
</evidence>
<evidence type="ECO:0000256" key="2">
    <source>
        <dbReference type="SAM" id="MobiDB-lite"/>
    </source>
</evidence>
<dbReference type="PROSITE" id="PS50158">
    <property type="entry name" value="ZF_CCHC"/>
    <property type="match status" value="1"/>
</dbReference>
<dbReference type="Pfam" id="PF22936">
    <property type="entry name" value="Pol_BBD"/>
    <property type="match status" value="1"/>
</dbReference>
<gene>
    <name evidence="4" type="primary">PH01B001G05.18</name>
</gene>
<dbReference type="Gene3D" id="3.30.420.10">
    <property type="entry name" value="Ribonuclease H-like superfamily/Ribonuclease H"/>
    <property type="match status" value="1"/>
</dbReference>
<dbReference type="Gene3D" id="4.10.60.10">
    <property type="entry name" value="Zinc finger, CCHC-type"/>
    <property type="match status" value="1"/>
</dbReference>
<dbReference type="SUPFAM" id="SSF53098">
    <property type="entry name" value="Ribonuclease H-like"/>
    <property type="match status" value="1"/>
</dbReference>
<reference evidence="4" key="1">
    <citation type="submission" date="2012-05" db="EMBL/GenBank/DDBJ databases">
        <authorList>
            <person name="Han B."/>
            <person name="Lu Y."/>
            <person name="Feng Q."/>
            <person name="Zhao Q."/>
            <person name="Lu T.T."/>
            <person name="Li Y."/>
            <person name="Liu K.Y."/>
            <person name="Huang X.H."/>
            <person name="Fan D.L."/>
            <person name="Weng Q.J."/>
            <person name="Zhang L."/>
            <person name="Lu Y.Q."/>
            <person name="Guo Y.L."/>
            <person name="Li W.J."/>
            <person name="Zhou C.C."/>
            <person name="Lu H.Y."/>
            <person name="Huang T."/>
            <person name="Zhu C.R."/>
            <person name="Zhao Y."/>
            <person name="Hu T."/>
            <person name="Yao N."/>
        </authorList>
    </citation>
    <scope>NUCLEOTIDE SEQUENCE</scope>
</reference>
<dbReference type="SMART" id="SM00343">
    <property type="entry name" value="ZnF_C2HC"/>
    <property type="match status" value="2"/>
</dbReference>
<feature type="compositionally biased region" description="Polar residues" evidence="2">
    <location>
        <begin position="217"/>
        <end position="226"/>
    </location>
</feature>
<feature type="region of interest" description="Disordered" evidence="2">
    <location>
        <begin position="277"/>
        <end position="305"/>
    </location>
</feature>
<dbReference type="AlphaFoldDB" id="L0P1Y6"/>
<dbReference type="Pfam" id="PF14223">
    <property type="entry name" value="Retrotran_gag_2"/>
    <property type="match status" value="1"/>
</dbReference>
<keyword evidence="1" id="KW-0862">Zinc</keyword>
<dbReference type="InterPro" id="IPR001878">
    <property type="entry name" value="Znf_CCHC"/>
</dbReference>
<feature type="domain" description="CCHC-type" evidence="3">
    <location>
        <begin position="515"/>
        <end position="529"/>
    </location>
</feature>
<dbReference type="InterPro" id="IPR054722">
    <property type="entry name" value="PolX-like_BBD"/>
</dbReference>
<dbReference type="GO" id="GO:0008270">
    <property type="term" value="F:zinc ion binding"/>
    <property type="evidence" value="ECO:0007669"/>
    <property type="project" value="UniProtKB-KW"/>
</dbReference>
<keyword evidence="1" id="KW-0863">Zinc-finger</keyword>
<name>L0P1Y6_PHYED</name>
<accession>L0P1Y6</accession>
<evidence type="ECO:0000313" key="4">
    <source>
        <dbReference type="EMBL" id="CCI55295.1"/>
    </source>
</evidence>
<dbReference type="InterPro" id="IPR036397">
    <property type="entry name" value="RNaseH_sf"/>
</dbReference>
<feature type="compositionally biased region" description="Acidic residues" evidence="2">
    <location>
        <begin position="284"/>
        <end position="298"/>
    </location>
</feature>
<dbReference type="EMBL" id="FO203436">
    <property type="protein sequence ID" value="CCI55295.1"/>
    <property type="molecule type" value="Genomic_DNA"/>
</dbReference>
<organism evidence="4">
    <name type="scientific">Phyllostachys edulis</name>
    <name type="common">Tortoise shell bamboo</name>
    <name type="synonym">Bambusa edulis</name>
    <dbReference type="NCBI Taxonomy" id="38705"/>
    <lineage>
        <taxon>Eukaryota</taxon>
        <taxon>Viridiplantae</taxon>
        <taxon>Streptophyta</taxon>
        <taxon>Embryophyta</taxon>
        <taxon>Tracheophyta</taxon>
        <taxon>Spermatophyta</taxon>
        <taxon>Magnoliopsida</taxon>
        <taxon>Liliopsida</taxon>
        <taxon>Poales</taxon>
        <taxon>Poaceae</taxon>
        <taxon>BOP clade</taxon>
        <taxon>Bambusoideae</taxon>
        <taxon>Arundinarodae</taxon>
        <taxon>Arundinarieae</taxon>
        <taxon>Arundinariinae</taxon>
        <taxon>Phyllostachys</taxon>
    </lineage>
</organism>
<dbReference type="GO" id="GO:0003676">
    <property type="term" value="F:nucleic acid binding"/>
    <property type="evidence" value="ECO:0007669"/>
    <property type="project" value="InterPro"/>
</dbReference>
<feature type="region of interest" description="Disordered" evidence="2">
    <location>
        <begin position="203"/>
        <end position="226"/>
    </location>
</feature>
<proteinExistence type="predicted"/>
<evidence type="ECO:0000256" key="1">
    <source>
        <dbReference type="PROSITE-ProRule" id="PRU00047"/>
    </source>
</evidence>
<dbReference type="InterPro" id="IPR036875">
    <property type="entry name" value="Znf_CCHC_sf"/>
</dbReference>
<dbReference type="SUPFAM" id="SSF57756">
    <property type="entry name" value="Retrovirus zinc finger-like domains"/>
    <property type="match status" value="1"/>
</dbReference>
<dbReference type="InterPro" id="IPR012337">
    <property type="entry name" value="RNaseH-like_sf"/>
</dbReference>
<protein>
    <submittedName>
        <fullName evidence="4">PH01B001G05.18 protein</fullName>
    </submittedName>
</protein>
<keyword evidence="1" id="KW-0479">Metal-binding</keyword>
<sequence>MAGEGIAIGKAPLFDGSNYTYWKIRMLIYLKAVSPSIWKIVNEGYIMPLNPLAPTNQEAHNAHLDAQAMNAFFGALNADEFNRMYSGLNNIVNELKGLGTDLLDVDIVRKMLRALPDKYETLVTLFLNSPELPRMTPTGLLGNLITNELFKKDKEELLESSSSKKKITAFKAKAESRDDEDEEEDSDEEFALLVRRMKKFMKRHPHRSFNSDKNKKGQSSSGNNRYSNIRCYNYEEKGHIASHCPEKKDDKGKSFKKKEYSGKKKLFKKIHKDGKNEAHIGEWDSNDESSDSDSDEDESPKKKGLVGIAIKEAPSLFSTPTCLIAKGEKVKSINNNEPTYDELMDMLGDLNEYLGKEKSKYKVLNREHISLKDSYEELKEARNLLIQENSGKSCSSIGITCDIIDDMPSIEIAKISASISCNNPIALPCCSSINVNHDNVEHNNAKLVENNELKEQVTKLSKSLKRCFKGKATLDKLLSEQICSFNKEGLGYVPKKGKKLVNKPTRFVRQNGKYCHKCREIGHLQQACPMGKTPSLGIYDSYYMLRKTKDGKVNYKTGGKHWMLDSGCTQHMTSDRKMFTIFKNEKGVDKITFGDNSKGKVFFLDNKGETSGIFKSFAKRAQNEFDFKIKKIHSDNGSKFKNTKVKDFCDEFRINYSSNSKAYHVFNKNSGLVEERHDVQFDETNGSQEEHENLNDVGDEGLTKTMEYMRIGDIKPEDNPSSSIQVESI</sequence>